<gene>
    <name evidence="3" type="ORF">P8609_09460</name>
</gene>
<dbReference type="PANTHER" id="PTHR23308">
    <property type="entry name" value="NUCLEAR INHIBITOR OF PROTEIN PHOSPHATASE-1"/>
    <property type="match status" value="1"/>
</dbReference>
<dbReference type="Gene3D" id="2.60.200.20">
    <property type="match status" value="2"/>
</dbReference>
<dbReference type="SMART" id="SM00240">
    <property type="entry name" value="FHA"/>
    <property type="match status" value="2"/>
</dbReference>
<sequence>MKLVFPGGEHPQVLLGHGVNRVGSDPESTIVIDRPGVLPQHCQLHVTAQGVMLDVPAGTVVSVNGRQVQGLIALRPGDSVGFDQVQAKLAALGPPPVVARQSVPGPDLMSANDDPGVTAVRPVLPRFFLRSISAELGNRSDALVGVLTVGRGPDCNLRFDAPGLSRAHARLIPTDTGVQIEDLGSSNGTFLNGKRILRGEAKVGDELAFDVLRFRVAGTAAQEPVQVVPTSMRNAKEKPRRAAWPWVALVVVLAGAGGAVLLLMP</sequence>
<organism evidence="3 4">
    <name type="scientific">Lysobacter arvi</name>
    <dbReference type="NCBI Taxonomy" id="3038776"/>
    <lineage>
        <taxon>Bacteria</taxon>
        <taxon>Pseudomonadati</taxon>
        <taxon>Pseudomonadota</taxon>
        <taxon>Gammaproteobacteria</taxon>
        <taxon>Lysobacterales</taxon>
        <taxon>Lysobacteraceae</taxon>
        <taxon>Lysobacter</taxon>
    </lineage>
</organism>
<name>A0ABU1CEC7_9GAMM</name>
<feature type="domain" description="FHA" evidence="2">
    <location>
        <begin position="147"/>
        <end position="196"/>
    </location>
</feature>
<keyword evidence="1" id="KW-1133">Transmembrane helix</keyword>
<evidence type="ECO:0000259" key="2">
    <source>
        <dbReference type="PROSITE" id="PS50006"/>
    </source>
</evidence>
<evidence type="ECO:0000313" key="3">
    <source>
        <dbReference type="EMBL" id="MDR0183197.1"/>
    </source>
</evidence>
<comment type="caution">
    <text evidence="3">The sequence shown here is derived from an EMBL/GenBank/DDBJ whole genome shotgun (WGS) entry which is preliminary data.</text>
</comment>
<keyword evidence="1" id="KW-0472">Membrane</keyword>
<keyword evidence="4" id="KW-1185">Reference proteome</keyword>
<dbReference type="EMBL" id="JARUHG010000002">
    <property type="protein sequence ID" value="MDR0183197.1"/>
    <property type="molecule type" value="Genomic_DNA"/>
</dbReference>
<dbReference type="RefSeq" id="WP_309262348.1">
    <property type="nucleotide sequence ID" value="NZ_JARUHG010000002.1"/>
</dbReference>
<dbReference type="Proteomes" id="UP001233535">
    <property type="component" value="Unassembled WGS sequence"/>
</dbReference>
<dbReference type="InterPro" id="IPR050923">
    <property type="entry name" value="Cell_Proc_Reg/RNA_Proc"/>
</dbReference>
<dbReference type="PROSITE" id="PS50006">
    <property type="entry name" value="FHA_DOMAIN"/>
    <property type="match status" value="1"/>
</dbReference>
<evidence type="ECO:0000313" key="4">
    <source>
        <dbReference type="Proteomes" id="UP001233535"/>
    </source>
</evidence>
<protein>
    <submittedName>
        <fullName evidence="3">FHA domain-containing protein</fullName>
    </submittedName>
</protein>
<dbReference type="InterPro" id="IPR008984">
    <property type="entry name" value="SMAD_FHA_dom_sf"/>
</dbReference>
<reference evidence="3 4" key="1">
    <citation type="submission" date="2023-04" db="EMBL/GenBank/DDBJ databases">
        <title>Lysobacter sp. strain UC isolated from soil sample.</title>
        <authorList>
            <person name="Choksket S."/>
            <person name="Harshvardhan F."/>
            <person name="Rana R."/>
            <person name="Patil P.B."/>
            <person name="Korpole S."/>
        </authorList>
    </citation>
    <scope>NUCLEOTIDE SEQUENCE [LARGE SCALE GENOMIC DNA]</scope>
    <source>
        <strain evidence="3 4">UC</strain>
    </source>
</reference>
<dbReference type="SUPFAM" id="SSF49879">
    <property type="entry name" value="SMAD/FHA domain"/>
    <property type="match status" value="2"/>
</dbReference>
<dbReference type="InterPro" id="IPR000253">
    <property type="entry name" value="FHA_dom"/>
</dbReference>
<feature type="transmembrane region" description="Helical" evidence="1">
    <location>
        <begin position="242"/>
        <end position="264"/>
    </location>
</feature>
<keyword evidence="1" id="KW-0812">Transmembrane</keyword>
<dbReference type="Pfam" id="PF00498">
    <property type="entry name" value="FHA"/>
    <property type="match status" value="2"/>
</dbReference>
<proteinExistence type="predicted"/>
<accession>A0ABU1CEC7</accession>
<evidence type="ECO:0000256" key="1">
    <source>
        <dbReference type="SAM" id="Phobius"/>
    </source>
</evidence>
<dbReference type="CDD" id="cd00060">
    <property type="entry name" value="FHA"/>
    <property type="match status" value="2"/>
</dbReference>